<dbReference type="GO" id="GO:0051301">
    <property type="term" value="P:cell division"/>
    <property type="evidence" value="ECO:0007669"/>
    <property type="project" value="UniProtKB-KW"/>
</dbReference>
<dbReference type="GO" id="GO:2000067">
    <property type="term" value="P:regulation of root morphogenesis"/>
    <property type="evidence" value="ECO:0007669"/>
    <property type="project" value="UniProtKB-ARBA"/>
</dbReference>
<dbReference type="OMA" id="GASQRFH"/>
<dbReference type="InterPro" id="IPR010369">
    <property type="entry name" value="SOK"/>
</dbReference>
<feature type="domain" description="SOSEKI DIX-like" evidence="10">
    <location>
        <begin position="50"/>
        <end position="137"/>
    </location>
</feature>
<dbReference type="InterPro" id="IPR021182">
    <property type="entry name" value="SOK_magnoliopsida"/>
</dbReference>
<sequence length="541" mass="60679">MTQDSSVSVYDDFRGEMEGRMKKYRQTSPERTKIWMEPSPKHHQQSRKIHVVYYLCRNHHLEHPHFIEVPLLSAHGLYLRDVINRLNALRGKGMPSMYSWSCKRSYKTGFVWQDLSEDDLILPTQGNEYVLKGSELFEESHSDRFHPNVTTVVQNTKQLQEPTSSESQEASSPSSSMVEKERKPPQEDELSSLVQRPSSSGMSPDCRFGENPSCGGSPSLTEYRVYKGNGAGDASTQTEESAKKAKAQETCTRGVSTDDGSSEPECHEDHQDQIQQGKENSELCRDEMPSPPACSSTSSSSRKTETLESLIRAEVKKINSFRIVEEEEIHTPSITKLKASNVLMQFISCGSFSVKNHRHSCVFIPTYRPRFCHSKFPSPLFSSCMVLGELDSPSENPRRIGLRLEDKVYFSESLIETNRHKGGGDGFTTLNHSSSYNTDSACKKMDSIGDKEEADSTRSKCVPQLIKASLTKQPTSDLMKSPLSKGRRNLSAGVEASHPMSPVLSNGGSKRITEPSSVKRPSKRPDSFRVEKEKVFKIEES</sequence>
<evidence type="ECO:0000256" key="5">
    <source>
        <dbReference type="ARBA" id="ARBA00023136"/>
    </source>
</evidence>
<dbReference type="GO" id="GO:0090708">
    <property type="term" value="P:specification of plant organ axis polarity"/>
    <property type="evidence" value="ECO:0007669"/>
    <property type="project" value="UniProtKB-ARBA"/>
</dbReference>
<comment type="subunit">
    <text evidence="8">Homodimer. Forms long polymer filaments with other SOKs proteins polymers (e.g. SOK1, SOK2, SOK3 and SOK4) crucial for polar localization and biological activity. Binds to ANGUSTIFOLIA (AN).</text>
</comment>
<keyword evidence="6" id="KW-0131">Cell cycle</keyword>
<evidence type="ECO:0000313" key="12">
    <source>
        <dbReference type="Proteomes" id="UP000655225"/>
    </source>
</evidence>
<comment type="caution">
    <text evidence="11">The sequence shown here is derived from an EMBL/GenBank/DDBJ whole genome shotgun (WGS) entry which is preliminary data.</text>
</comment>
<evidence type="ECO:0000256" key="8">
    <source>
        <dbReference type="ARBA" id="ARBA00046534"/>
    </source>
</evidence>
<proteinExistence type="inferred from homology"/>
<keyword evidence="3" id="KW-1003">Cell membrane</keyword>
<feature type="compositionally biased region" description="Polar residues" evidence="9">
    <location>
        <begin position="192"/>
        <end position="202"/>
    </location>
</feature>
<dbReference type="InterPro" id="IPR048351">
    <property type="entry name" value="SOK_DIX"/>
</dbReference>
<dbReference type="EMBL" id="JABCRI010000012">
    <property type="protein sequence ID" value="KAF8396521.1"/>
    <property type="molecule type" value="Genomic_DNA"/>
</dbReference>
<comment type="similarity">
    <text evidence="7">Belongs to the SOSEKI family.</text>
</comment>
<dbReference type="OrthoDB" id="1280899at2759"/>
<gene>
    <name evidence="11" type="ORF">HHK36_018145</name>
</gene>
<evidence type="ECO:0000256" key="6">
    <source>
        <dbReference type="ARBA" id="ARBA00023306"/>
    </source>
</evidence>
<evidence type="ECO:0000256" key="3">
    <source>
        <dbReference type="ARBA" id="ARBA00022475"/>
    </source>
</evidence>
<feature type="compositionally biased region" description="Low complexity" evidence="9">
    <location>
        <begin position="164"/>
        <end position="177"/>
    </location>
</feature>
<name>A0A834Z0X4_TETSI</name>
<evidence type="ECO:0000256" key="4">
    <source>
        <dbReference type="ARBA" id="ARBA00022618"/>
    </source>
</evidence>
<accession>A0A834Z0X4</accession>
<evidence type="ECO:0000259" key="10">
    <source>
        <dbReference type="Pfam" id="PF06136"/>
    </source>
</evidence>
<evidence type="ECO:0000256" key="7">
    <source>
        <dbReference type="ARBA" id="ARBA00024211"/>
    </source>
</evidence>
<protein>
    <recommendedName>
        <fullName evidence="10">SOSEKI DIX-like domain-containing protein</fullName>
    </recommendedName>
</protein>
<reference evidence="11 12" key="1">
    <citation type="submission" date="2020-04" db="EMBL/GenBank/DDBJ databases">
        <title>Plant Genome Project.</title>
        <authorList>
            <person name="Zhang R.-G."/>
        </authorList>
    </citation>
    <scope>NUCLEOTIDE SEQUENCE [LARGE SCALE GENOMIC DNA]</scope>
    <source>
        <strain evidence="11">YNK0</strain>
        <tissue evidence="11">Leaf</tissue>
    </source>
</reference>
<dbReference type="PANTHER" id="PTHR31083">
    <property type="entry name" value="UPSTREAM OF FLC PROTEIN (DUF966)"/>
    <property type="match status" value="1"/>
</dbReference>
<keyword evidence="4" id="KW-0132">Cell division</keyword>
<evidence type="ECO:0000256" key="2">
    <source>
        <dbReference type="ARBA" id="ARBA00022473"/>
    </source>
</evidence>
<dbReference type="PIRSF" id="PIRSF031043">
    <property type="entry name" value="UCP031043"/>
    <property type="match status" value="1"/>
</dbReference>
<keyword evidence="12" id="KW-1185">Reference proteome</keyword>
<dbReference type="Proteomes" id="UP000655225">
    <property type="component" value="Unassembled WGS sequence"/>
</dbReference>
<keyword evidence="5" id="KW-0472">Membrane</keyword>
<dbReference type="Pfam" id="PF06136">
    <property type="entry name" value="SOK"/>
    <property type="match status" value="1"/>
</dbReference>
<evidence type="ECO:0000256" key="1">
    <source>
        <dbReference type="ARBA" id="ARBA00004413"/>
    </source>
</evidence>
<feature type="compositionally biased region" description="Basic and acidic residues" evidence="9">
    <location>
        <begin position="441"/>
        <end position="458"/>
    </location>
</feature>
<feature type="compositionally biased region" description="Polar residues" evidence="9">
    <location>
        <begin position="249"/>
        <end position="259"/>
    </location>
</feature>
<dbReference type="AlphaFoldDB" id="A0A834Z0X4"/>
<keyword evidence="2" id="KW-0217">Developmental protein</keyword>
<organism evidence="11 12">
    <name type="scientific">Tetracentron sinense</name>
    <name type="common">Spur-leaf</name>
    <dbReference type="NCBI Taxonomy" id="13715"/>
    <lineage>
        <taxon>Eukaryota</taxon>
        <taxon>Viridiplantae</taxon>
        <taxon>Streptophyta</taxon>
        <taxon>Embryophyta</taxon>
        <taxon>Tracheophyta</taxon>
        <taxon>Spermatophyta</taxon>
        <taxon>Magnoliopsida</taxon>
        <taxon>Trochodendrales</taxon>
        <taxon>Trochodendraceae</taxon>
        <taxon>Tetracentron</taxon>
    </lineage>
</organism>
<dbReference type="GO" id="GO:0005886">
    <property type="term" value="C:plasma membrane"/>
    <property type="evidence" value="ECO:0007669"/>
    <property type="project" value="UniProtKB-SubCell"/>
</dbReference>
<evidence type="ECO:0000313" key="11">
    <source>
        <dbReference type="EMBL" id="KAF8396521.1"/>
    </source>
</evidence>
<feature type="region of interest" description="Disordered" evidence="9">
    <location>
        <begin position="439"/>
        <end position="529"/>
    </location>
</feature>
<dbReference type="GO" id="GO:0051258">
    <property type="term" value="P:protein polymerization"/>
    <property type="evidence" value="ECO:0007669"/>
    <property type="project" value="UniProtKB-ARBA"/>
</dbReference>
<comment type="subcellular location">
    <subcellularLocation>
        <location evidence="1">Cell membrane</location>
        <topology evidence="1">Peripheral membrane protein</topology>
        <orientation evidence="1">Cytoplasmic side</orientation>
    </subcellularLocation>
</comment>
<feature type="compositionally biased region" description="Basic and acidic residues" evidence="9">
    <location>
        <begin position="279"/>
        <end position="288"/>
    </location>
</feature>
<feature type="region of interest" description="Disordered" evidence="9">
    <location>
        <begin position="157"/>
        <end position="306"/>
    </location>
</feature>
<dbReference type="PANTHER" id="PTHR31083:SF6">
    <property type="entry name" value="PROTEIN SOSEKI 3"/>
    <property type="match status" value="1"/>
</dbReference>
<evidence type="ECO:0000256" key="9">
    <source>
        <dbReference type="SAM" id="MobiDB-lite"/>
    </source>
</evidence>
<dbReference type="GO" id="GO:0051302">
    <property type="term" value="P:regulation of cell division"/>
    <property type="evidence" value="ECO:0007669"/>
    <property type="project" value="UniProtKB-ARBA"/>
</dbReference>